<reference evidence="11" key="1">
    <citation type="submission" date="2021-01" db="EMBL/GenBank/DDBJ databases">
        <title>Whole genome shotgun sequence of Sphaerimonospora thailandensis NBRC 107569.</title>
        <authorList>
            <person name="Komaki H."/>
            <person name="Tamura T."/>
        </authorList>
    </citation>
    <scope>NUCLEOTIDE SEQUENCE</scope>
    <source>
        <strain evidence="11">NBRC 107569</strain>
    </source>
</reference>
<evidence type="ECO:0000256" key="5">
    <source>
        <dbReference type="ARBA" id="ARBA00022692"/>
    </source>
</evidence>
<keyword evidence="6 8" id="KW-1133">Transmembrane helix</keyword>
<dbReference type="InterPro" id="IPR035906">
    <property type="entry name" value="MetI-like_sf"/>
</dbReference>
<evidence type="ECO:0000313" key="11">
    <source>
        <dbReference type="EMBL" id="GIH70550.1"/>
    </source>
</evidence>
<dbReference type="GO" id="GO:0055085">
    <property type="term" value="P:transmembrane transport"/>
    <property type="evidence" value="ECO:0007669"/>
    <property type="project" value="InterPro"/>
</dbReference>
<dbReference type="SUPFAM" id="SSF161098">
    <property type="entry name" value="MetI-like"/>
    <property type="match status" value="2"/>
</dbReference>
<organism evidence="11 12">
    <name type="scientific">Sphaerimonospora thailandensis</name>
    <dbReference type="NCBI Taxonomy" id="795644"/>
    <lineage>
        <taxon>Bacteria</taxon>
        <taxon>Bacillati</taxon>
        <taxon>Actinomycetota</taxon>
        <taxon>Actinomycetes</taxon>
        <taxon>Streptosporangiales</taxon>
        <taxon>Streptosporangiaceae</taxon>
        <taxon>Sphaerimonospora</taxon>
    </lineage>
</organism>
<feature type="transmembrane region" description="Helical" evidence="8">
    <location>
        <begin position="469"/>
        <end position="494"/>
    </location>
</feature>
<evidence type="ECO:0000256" key="6">
    <source>
        <dbReference type="ARBA" id="ARBA00022989"/>
    </source>
</evidence>
<feature type="domain" description="ABC transmembrane type-1" evidence="10">
    <location>
        <begin position="347"/>
        <end position="537"/>
    </location>
</feature>
<feature type="transmembrane region" description="Helical" evidence="8">
    <location>
        <begin position="307"/>
        <end position="330"/>
    </location>
</feature>
<dbReference type="PANTHER" id="PTHR43357:SF3">
    <property type="entry name" value="FE(3+)-TRANSPORT SYSTEM PERMEASE PROTEIN FBPB 2"/>
    <property type="match status" value="1"/>
</dbReference>
<keyword evidence="2 8" id="KW-0813">Transport</keyword>
<dbReference type="Pfam" id="PF00528">
    <property type="entry name" value="BPD_transp_1"/>
    <property type="match status" value="2"/>
</dbReference>
<gene>
    <name evidence="11" type="ORF">Mth01_28030</name>
</gene>
<dbReference type="PROSITE" id="PS50928">
    <property type="entry name" value="ABC_TM1"/>
    <property type="match status" value="2"/>
</dbReference>
<evidence type="ECO:0000256" key="2">
    <source>
        <dbReference type="ARBA" id="ARBA00022448"/>
    </source>
</evidence>
<dbReference type="Proteomes" id="UP000610966">
    <property type="component" value="Unassembled WGS sequence"/>
</dbReference>
<feature type="transmembrane region" description="Helical" evidence="8">
    <location>
        <begin position="156"/>
        <end position="180"/>
    </location>
</feature>
<keyword evidence="5 8" id="KW-0812">Transmembrane</keyword>
<feature type="transmembrane region" description="Helical" evidence="8">
    <location>
        <begin position="385"/>
        <end position="407"/>
    </location>
</feature>
<feature type="transmembrane region" description="Helical" evidence="8">
    <location>
        <begin position="514"/>
        <end position="537"/>
    </location>
</feature>
<feature type="domain" description="ABC transmembrane type-1" evidence="10">
    <location>
        <begin position="92"/>
        <end position="277"/>
    </location>
</feature>
<evidence type="ECO:0000256" key="1">
    <source>
        <dbReference type="ARBA" id="ARBA00004429"/>
    </source>
</evidence>
<feature type="transmembrane region" description="Helical" evidence="8">
    <location>
        <begin position="350"/>
        <end position="373"/>
    </location>
</feature>
<protein>
    <submittedName>
        <fullName evidence="11">Iron ABC transporter permease</fullName>
    </submittedName>
</protein>
<dbReference type="InterPro" id="IPR000515">
    <property type="entry name" value="MetI-like"/>
</dbReference>
<proteinExistence type="inferred from homology"/>
<keyword evidence="4" id="KW-0997">Cell inner membrane</keyword>
<comment type="similarity">
    <text evidence="8">Belongs to the binding-protein-dependent transport system permease family.</text>
</comment>
<name>A0A8J3VZW9_9ACTN</name>
<keyword evidence="3" id="KW-1003">Cell membrane</keyword>
<dbReference type="EMBL" id="BOOG01000023">
    <property type="protein sequence ID" value="GIH70550.1"/>
    <property type="molecule type" value="Genomic_DNA"/>
</dbReference>
<feature type="transmembrane region" description="Helical" evidence="8">
    <location>
        <begin position="91"/>
        <end position="117"/>
    </location>
</feature>
<evidence type="ECO:0000256" key="7">
    <source>
        <dbReference type="ARBA" id="ARBA00023136"/>
    </source>
</evidence>
<sequence length="547" mass="57770">MRHAPVRPSPERAPRGVNGESPAVRFPDMKRMKRRTGTGRTERSYPPLMLAAAVSVSLIALIPLCFVVGYSASIGPTEAARLVFRPRTGELLWNTVRLAAGCVLLCAVIGVSAAWLVERSALPGLRVWNVLLVAPLAIPAFVNSFGWVSLMPGATGYGGALLIVTLSYFPLVYLPVAAALRGLDPALEESAHALGHSPWRTFLRVVLPQLRPALLGGSLLISLHLLAEFGALQMLRFPTFTTAIYDQYQSTFNGPAANMLAGVLVVLCLLLLLAELRLRGRARYARLGAGSARPSPRTRLGRGTAPVLLGLGVLIALALGVPLGSLGYWLTMGTSSAFPVGMLVTTTLTSVGLGAAGAILTTVIALPVAWLCVRRPGRLSVILERSTYFGNALPGIVVALALVTIAIRLTPALYQTTALLLTAYAILFLPRTMVNVRSALAQAPPVLEDVAHALGAGRSATFRRVTLRLIAPGLGAGTALVFIAIVTELTATLLLAPIGTHTLATQFWSHSDSIAYAASAPYAALMVLISAPATYLLTREARKGARA</sequence>
<evidence type="ECO:0000313" key="12">
    <source>
        <dbReference type="Proteomes" id="UP000610966"/>
    </source>
</evidence>
<dbReference type="AlphaFoldDB" id="A0A8J3VZW9"/>
<accession>A0A8J3VZW9</accession>
<keyword evidence="12" id="KW-1185">Reference proteome</keyword>
<feature type="transmembrane region" description="Helical" evidence="8">
    <location>
        <begin position="129"/>
        <end position="150"/>
    </location>
</feature>
<keyword evidence="7 8" id="KW-0472">Membrane</keyword>
<feature type="region of interest" description="Disordered" evidence="9">
    <location>
        <begin position="1"/>
        <end position="24"/>
    </location>
</feature>
<dbReference type="Gene3D" id="1.10.3720.10">
    <property type="entry name" value="MetI-like"/>
    <property type="match status" value="2"/>
</dbReference>
<dbReference type="GO" id="GO:0005886">
    <property type="term" value="C:plasma membrane"/>
    <property type="evidence" value="ECO:0007669"/>
    <property type="project" value="UniProtKB-SubCell"/>
</dbReference>
<evidence type="ECO:0000256" key="9">
    <source>
        <dbReference type="SAM" id="MobiDB-lite"/>
    </source>
</evidence>
<evidence type="ECO:0000259" key="10">
    <source>
        <dbReference type="PROSITE" id="PS50928"/>
    </source>
</evidence>
<evidence type="ECO:0000256" key="4">
    <source>
        <dbReference type="ARBA" id="ARBA00022519"/>
    </source>
</evidence>
<feature type="transmembrane region" description="Helical" evidence="8">
    <location>
        <begin position="255"/>
        <end position="274"/>
    </location>
</feature>
<dbReference type="PANTHER" id="PTHR43357">
    <property type="entry name" value="INNER MEMBRANE ABC TRANSPORTER PERMEASE PROTEIN YDCV"/>
    <property type="match status" value="1"/>
</dbReference>
<comment type="subcellular location">
    <subcellularLocation>
        <location evidence="1">Cell inner membrane</location>
        <topology evidence="1">Multi-pass membrane protein</topology>
    </subcellularLocation>
    <subcellularLocation>
        <location evidence="8">Cell membrane</location>
        <topology evidence="8">Multi-pass membrane protein</topology>
    </subcellularLocation>
</comment>
<comment type="caution">
    <text evidence="11">The sequence shown here is derived from an EMBL/GenBank/DDBJ whole genome shotgun (WGS) entry which is preliminary data.</text>
</comment>
<evidence type="ECO:0000256" key="3">
    <source>
        <dbReference type="ARBA" id="ARBA00022475"/>
    </source>
</evidence>
<feature type="transmembrane region" description="Helical" evidence="8">
    <location>
        <begin position="413"/>
        <end position="430"/>
    </location>
</feature>
<evidence type="ECO:0000256" key="8">
    <source>
        <dbReference type="RuleBase" id="RU363032"/>
    </source>
</evidence>
<dbReference type="CDD" id="cd06261">
    <property type="entry name" value="TM_PBP2"/>
    <property type="match status" value="2"/>
</dbReference>
<feature type="transmembrane region" description="Helical" evidence="8">
    <location>
        <begin position="48"/>
        <end position="71"/>
    </location>
</feature>